<dbReference type="EMBL" id="LT853698">
    <property type="protein sequence ID" value="SMQ52771.1"/>
    <property type="molecule type" value="Genomic_DNA"/>
</dbReference>
<protein>
    <submittedName>
        <fullName evidence="1">Uncharacterized protein</fullName>
    </submittedName>
</protein>
<accession>A0A1X7S004</accession>
<name>A0A1X7S004_ZYMT9</name>
<proteinExistence type="predicted"/>
<keyword evidence="2" id="KW-1185">Reference proteome</keyword>
<evidence type="ECO:0000313" key="1">
    <source>
        <dbReference type="EMBL" id="SMQ52771.1"/>
    </source>
</evidence>
<evidence type="ECO:0000313" key="2">
    <source>
        <dbReference type="Proteomes" id="UP000215127"/>
    </source>
</evidence>
<dbReference type="Proteomes" id="UP000215127">
    <property type="component" value="Chromosome 7"/>
</dbReference>
<gene>
    <name evidence="1" type="ORF">ZT3D7_G7924</name>
</gene>
<organism evidence="1 2">
    <name type="scientific">Zymoseptoria tritici (strain ST99CH_3D7)</name>
    <dbReference type="NCBI Taxonomy" id="1276538"/>
    <lineage>
        <taxon>Eukaryota</taxon>
        <taxon>Fungi</taxon>
        <taxon>Dikarya</taxon>
        <taxon>Ascomycota</taxon>
        <taxon>Pezizomycotina</taxon>
        <taxon>Dothideomycetes</taxon>
        <taxon>Dothideomycetidae</taxon>
        <taxon>Mycosphaerellales</taxon>
        <taxon>Mycosphaerellaceae</taxon>
        <taxon>Zymoseptoria</taxon>
    </lineage>
</organism>
<dbReference type="AlphaFoldDB" id="A0A1X7S004"/>
<sequence>MSAPKYFIPLCYSSNPKRKAEDDGRDGIEDKKIFTDDDLVKMATKMTIDLDPDQQRLPNEIMEQICEFVALSARPIEIPLDTQALAMPEDLRHVKPAMFKDLDGMFNASRTTRRMLATHMLHRTTFTTRLDLATPPFMTIAAAFNLSKLPDIIRKNIRKIQVQVYFTGPATVNAVEEWARIWYEPGLLRQTSRIEVEQEVEVRAVTRNWDDSDGFTTEDGRRFWPWGAEIAECFLDDVRTVAEDLVWEENRQAANDPDFVIGVNLPELKKRVANMTADEHCDEHLEGSGWKRNCCWKCFHHEVHAGWARSAGLPEKEVPEQK</sequence>
<reference evidence="1 2" key="1">
    <citation type="submission" date="2016-06" db="EMBL/GenBank/DDBJ databases">
        <authorList>
            <person name="Kjaerup R.B."/>
            <person name="Dalgaard T.S."/>
            <person name="Juul-Madsen H.R."/>
        </authorList>
    </citation>
    <scope>NUCLEOTIDE SEQUENCE [LARGE SCALE GENOMIC DNA]</scope>
</reference>